<keyword evidence="3" id="KW-0902">Two-component regulatory system</keyword>
<dbReference type="FunFam" id="3.40.50.300:FF:000006">
    <property type="entry name" value="DNA-binding transcriptional regulator NtrC"/>
    <property type="match status" value="1"/>
</dbReference>
<dbReference type="InterPro" id="IPR002078">
    <property type="entry name" value="Sigma_54_int"/>
</dbReference>
<keyword evidence="1" id="KW-0547">Nucleotide-binding</keyword>
<evidence type="ECO:0000256" key="4">
    <source>
        <dbReference type="ARBA" id="ARBA00023015"/>
    </source>
</evidence>
<dbReference type="GO" id="GO:0043565">
    <property type="term" value="F:sequence-specific DNA binding"/>
    <property type="evidence" value="ECO:0007669"/>
    <property type="project" value="InterPro"/>
</dbReference>
<evidence type="ECO:0000256" key="1">
    <source>
        <dbReference type="ARBA" id="ARBA00022741"/>
    </source>
</evidence>
<evidence type="ECO:0000256" key="2">
    <source>
        <dbReference type="ARBA" id="ARBA00022840"/>
    </source>
</evidence>
<keyword evidence="7" id="KW-0804">Transcription</keyword>
<feature type="domain" description="Sigma-54 factor interaction" evidence="8">
    <location>
        <begin position="1"/>
        <end position="217"/>
    </location>
</feature>
<dbReference type="PANTHER" id="PTHR32071">
    <property type="entry name" value="TRANSCRIPTIONAL REGULATORY PROTEIN"/>
    <property type="match status" value="1"/>
</dbReference>
<evidence type="ECO:0000259" key="8">
    <source>
        <dbReference type="PROSITE" id="PS50045"/>
    </source>
</evidence>
<evidence type="ECO:0000256" key="5">
    <source>
        <dbReference type="ARBA" id="ARBA00023125"/>
    </source>
</evidence>
<proteinExistence type="predicted"/>
<keyword evidence="5" id="KW-0238">DNA-binding</keyword>
<dbReference type="InterPro" id="IPR025943">
    <property type="entry name" value="Sigma_54_int_dom_ATP-bd_2"/>
</dbReference>
<evidence type="ECO:0000313" key="9">
    <source>
        <dbReference type="EMBL" id="GER04697.1"/>
    </source>
</evidence>
<reference evidence="9 10" key="1">
    <citation type="submission" date="2019-09" db="EMBL/GenBank/DDBJ databases">
        <title>NBRP : Genome information of microbial organism related human and environment.</title>
        <authorList>
            <person name="Hattori M."/>
            <person name="Oshima K."/>
            <person name="Inaba H."/>
            <person name="Suda W."/>
            <person name="Sakamoto M."/>
            <person name="Iino T."/>
            <person name="Kitahara M."/>
            <person name="Oshida Y."/>
            <person name="Iida T."/>
            <person name="Kudo T."/>
            <person name="Itoh T."/>
            <person name="Ohkuma M."/>
        </authorList>
    </citation>
    <scope>NUCLEOTIDE SEQUENCE [LARGE SCALE GENOMIC DNA]</scope>
    <source>
        <strain evidence="9 10">Q-1</strain>
    </source>
</reference>
<sequence length="331" mass="36527">MIKSAAPSRASVFISGESGTGKELCAMALHRHSPRRHAPYIVLNMAALPNDLIESEIFGHKKGAFTGATADREGAAVKAHGGTLFLDEICEMDLALQAKLLRFLQTGVVQPLGSDETRKVDVRIICATNRDPMREVAAGRMREDLFYRLHVIPIDLPPLRERGTDIIGLARSFLHELSREEGKSFERFTEEAETCMLGYDWPGNVRELRNVIHTAVVLYDGVVLEQPMLSRSLQESLQKAQALKEQTLKNENAGRLDDMAPMIAMDQPPSPQSGAGKAEGAVEIEPLAMTEERAIRRAIALCDGNITRAAGRLEVSPSTLYRKLQSWDNKA</sequence>
<keyword evidence="4" id="KW-0805">Transcription regulation</keyword>
<comment type="caution">
    <text evidence="9">The sequence shown here is derived from an EMBL/GenBank/DDBJ whole genome shotgun (WGS) entry which is preliminary data.</text>
</comment>
<dbReference type="Pfam" id="PF02954">
    <property type="entry name" value="HTH_8"/>
    <property type="match status" value="1"/>
</dbReference>
<dbReference type="Proteomes" id="UP000324996">
    <property type="component" value="Unassembled WGS sequence"/>
</dbReference>
<name>A0A5A7N9T5_9PROT</name>
<dbReference type="Pfam" id="PF00158">
    <property type="entry name" value="Sigma54_activat"/>
    <property type="match status" value="1"/>
</dbReference>
<evidence type="ECO:0000256" key="3">
    <source>
        <dbReference type="ARBA" id="ARBA00023012"/>
    </source>
</evidence>
<keyword evidence="2" id="KW-0067">ATP-binding</keyword>
<dbReference type="InterPro" id="IPR003593">
    <property type="entry name" value="AAA+_ATPase"/>
</dbReference>
<evidence type="ECO:0000313" key="10">
    <source>
        <dbReference type="Proteomes" id="UP000324996"/>
    </source>
</evidence>
<dbReference type="CDD" id="cd00009">
    <property type="entry name" value="AAA"/>
    <property type="match status" value="1"/>
</dbReference>
<dbReference type="Pfam" id="PF25601">
    <property type="entry name" value="AAA_lid_14"/>
    <property type="match status" value="1"/>
</dbReference>
<dbReference type="SMART" id="SM00382">
    <property type="entry name" value="AAA"/>
    <property type="match status" value="1"/>
</dbReference>
<keyword evidence="10" id="KW-1185">Reference proteome</keyword>
<dbReference type="PROSITE" id="PS50045">
    <property type="entry name" value="SIGMA54_INTERACT_4"/>
    <property type="match status" value="1"/>
</dbReference>
<dbReference type="InterPro" id="IPR027417">
    <property type="entry name" value="P-loop_NTPase"/>
</dbReference>
<dbReference type="InterPro" id="IPR009057">
    <property type="entry name" value="Homeodomain-like_sf"/>
</dbReference>
<gene>
    <name evidence="9" type="ORF">JCM17846_23790</name>
</gene>
<dbReference type="InterPro" id="IPR002197">
    <property type="entry name" value="HTH_Fis"/>
</dbReference>
<dbReference type="SUPFAM" id="SSF46689">
    <property type="entry name" value="Homeodomain-like"/>
    <property type="match status" value="1"/>
</dbReference>
<organism evidence="9 10">
    <name type="scientific">Iodidimonas nitroreducens</name>
    <dbReference type="NCBI Taxonomy" id="1236968"/>
    <lineage>
        <taxon>Bacteria</taxon>
        <taxon>Pseudomonadati</taxon>
        <taxon>Pseudomonadota</taxon>
        <taxon>Alphaproteobacteria</taxon>
        <taxon>Iodidimonadales</taxon>
        <taxon>Iodidimonadaceae</taxon>
        <taxon>Iodidimonas</taxon>
    </lineage>
</organism>
<dbReference type="SUPFAM" id="SSF52540">
    <property type="entry name" value="P-loop containing nucleoside triphosphate hydrolases"/>
    <property type="match status" value="1"/>
</dbReference>
<dbReference type="GO" id="GO:0000160">
    <property type="term" value="P:phosphorelay signal transduction system"/>
    <property type="evidence" value="ECO:0007669"/>
    <property type="project" value="UniProtKB-KW"/>
</dbReference>
<dbReference type="InterPro" id="IPR025944">
    <property type="entry name" value="Sigma_54_int_dom_CS"/>
</dbReference>
<dbReference type="Gene3D" id="1.10.8.60">
    <property type="match status" value="1"/>
</dbReference>
<dbReference type="GO" id="GO:0006355">
    <property type="term" value="P:regulation of DNA-templated transcription"/>
    <property type="evidence" value="ECO:0007669"/>
    <property type="project" value="InterPro"/>
</dbReference>
<dbReference type="Gene3D" id="3.40.50.300">
    <property type="entry name" value="P-loop containing nucleotide triphosphate hydrolases"/>
    <property type="match status" value="1"/>
</dbReference>
<protein>
    <recommendedName>
        <fullName evidence="8">Sigma-54 factor interaction domain-containing protein</fullName>
    </recommendedName>
</protein>
<dbReference type="PROSITE" id="PS00676">
    <property type="entry name" value="SIGMA54_INTERACT_2"/>
    <property type="match status" value="1"/>
</dbReference>
<evidence type="ECO:0000256" key="7">
    <source>
        <dbReference type="ARBA" id="ARBA00023163"/>
    </source>
</evidence>
<dbReference type="GO" id="GO:0005524">
    <property type="term" value="F:ATP binding"/>
    <property type="evidence" value="ECO:0007669"/>
    <property type="project" value="UniProtKB-KW"/>
</dbReference>
<evidence type="ECO:0000256" key="6">
    <source>
        <dbReference type="ARBA" id="ARBA00023159"/>
    </source>
</evidence>
<dbReference type="PROSITE" id="PS00688">
    <property type="entry name" value="SIGMA54_INTERACT_3"/>
    <property type="match status" value="1"/>
</dbReference>
<dbReference type="Gene3D" id="1.10.10.60">
    <property type="entry name" value="Homeodomain-like"/>
    <property type="match status" value="1"/>
</dbReference>
<dbReference type="AlphaFoldDB" id="A0A5A7N9T5"/>
<dbReference type="EMBL" id="BKCN01000013">
    <property type="protein sequence ID" value="GER04697.1"/>
    <property type="molecule type" value="Genomic_DNA"/>
</dbReference>
<accession>A0A5A7N9T5</accession>
<keyword evidence="6" id="KW-0010">Activator</keyword>
<dbReference type="PANTHER" id="PTHR32071:SF117">
    <property type="entry name" value="PTS-DEPENDENT DIHYDROXYACETONE KINASE OPERON REGULATORY PROTEIN-RELATED"/>
    <property type="match status" value="1"/>
</dbReference>
<dbReference type="InterPro" id="IPR058031">
    <property type="entry name" value="AAA_lid_NorR"/>
</dbReference>